<keyword evidence="1" id="KW-1133">Transmembrane helix</keyword>
<reference evidence="3" key="1">
    <citation type="journal article" date="2015" name="Nat. Genet.">
        <title>The genome and transcriptome of the zoonotic hookworm Ancylostoma ceylanicum identify infection-specific gene families.</title>
        <authorList>
            <person name="Schwarz E.M."/>
            <person name="Hu Y."/>
            <person name="Antoshechkin I."/>
            <person name="Miller M.M."/>
            <person name="Sternberg P.W."/>
            <person name="Aroian R.V."/>
        </authorList>
    </citation>
    <scope>NUCLEOTIDE SEQUENCE</scope>
    <source>
        <strain evidence="3">HY135</strain>
    </source>
</reference>
<proteinExistence type="predicted"/>
<dbReference type="AlphaFoldDB" id="A0A016W890"/>
<organism evidence="2 3">
    <name type="scientific">Ancylostoma ceylanicum</name>
    <dbReference type="NCBI Taxonomy" id="53326"/>
    <lineage>
        <taxon>Eukaryota</taxon>
        <taxon>Metazoa</taxon>
        <taxon>Ecdysozoa</taxon>
        <taxon>Nematoda</taxon>
        <taxon>Chromadorea</taxon>
        <taxon>Rhabditida</taxon>
        <taxon>Rhabditina</taxon>
        <taxon>Rhabditomorpha</taxon>
        <taxon>Strongyloidea</taxon>
        <taxon>Ancylostomatidae</taxon>
        <taxon>Ancylostomatinae</taxon>
        <taxon>Ancylostoma</taxon>
    </lineage>
</organism>
<sequence>MATQAIHPPRWYQRCLGGDQVHRKSLTSAHLHPAPLRCSDEVGYLAHHTNADHFILYLITVIRGLVPFVAASTTTEKFSRFGNSDWFLRLA</sequence>
<feature type="transmembrane region" description="Helical" evidence="1">
    <location>
        <begin position="54"/>
        <end position="71"/>
    </location>
</feature>
<name>A0A016W890_9BILA</name>
<accession>A0A016W890</accession>
<evidence type="ECO:0000256" key="1">
    <source>
        <dbReference type="SAM" id="Phobius"/>
    </source>
</evidence>
<dbReference type="EMBL" id="JARK01000707">
    <property type="protein sequence ID" value="EYC35223.1"/>
    <property type="molecule type" value="Genomic_DNA"/>
</dbReference>
<evidence type="ECO:0000313" key="3">
    <source>
        <dbReference type="Proteomes" id="UP000024635"/>
    </source>
</evidence>
<keyword evidence="1" id="KW-0812">Transmembrane</keyword>
<gene>
    <name evidence="2" type="primary">Acey_s1107.g3614</name>
    <name evidence="2" type="ORF">Y032_1107g3614</name>
</gene>
<comment type="caution">
    <text evidence="2">The sequence shown here is derived from an EMBL/GenBank/DDBJ whole genome shotgun (WGS) entry which is preliminary data.</text>
</comment>
<dbReference type="Proteomes" id="UP000024635">
    <property type="component" value="Unassembled WGS sequence"/>
</dbReference>
<keyword evidence="3" id="KW-1185">Reference proteome</keyword>
<protein>
    <submittedName>
        <fullName evidence="2">Uncharacterized protein</fullName>
    </submittedName>
</protein>
<keyword evidence="1" id="KW-0472">Membrane</keyword>
<evidence type="ECO:0000313" key="2">
    <source>
        <dbReference type="EMBL" id="EYC35223.1"/>
    </source>
</evidence>